<organism evidence="2 3">
    <name type="scientific">Aequorivita ciconiae</name>
    <dbReference type="NCBI Taxonomy" id="2494375"/>
    <lineage>
        <taxon>Bacteria</taxon>
        <taxon>Pseudomonadati</taxon>
        <taxon>Bacteroidota</taxon>
        <taxon>Flavobacteriia</taxon>
        <taxon>Flavobacteriales</taxon>
        <taxon>Flavobacteriaceae</taxon>
        <taxon>Aequorivita</taxon>
    </lineage>
</organism>
<reference evidence="2 3" key="1">
    <citation type="submission" date="2019-01" db="EMBL/GenBank/DDBJ databases">
        <title>Complete genome sequencing of Aequorivita sp. H23M31.</title>
        <authorList>
            <person name="Bae J.-W."/>
        </authorList>
    </citation>
    <scope>NUCLEOTIDE SEQUENCE [LARGE SCALE GENOMIC DNA]</scope>
    <source>
        <strain evidence="2 3">H23M31</strain>
    </source>
</reference>
<proteinExistence type="predicted"/>
<sequence length="109" mass="12297">MVLLLVGPIYVLAGMVMTLFPPKEINGLYGYRTRNSMKNQERWNFAQKYSAKEMIKLGGILLISSGLGLLFNPSKDMALILGIFLMVAITVVLFLKVEKEINRRFGKVD</sequence>
<dbReference type="Proteomes" id="UP000285517">
    <property type="component" value="Chromosome"/>
</dbReference>
<evidence type="ECO:0000313" key="3">
    <source>
        <dbReference type="Proteomes" id="UP000285517"/>
    </source>
</evidence>
<dbReference type="EMBL" id="CP034951">
    <property type="protein sequence ID" value="QAA83149.1"/>
    <property type="molecule type" value="Genomic_DNA"/>
</dbReference>
<evidence type="ECO:0000256" key="1">
    <source>
        <dbReference type="SAM" id="Phobius"/>
    </source>
</evidence>
<evidence type="ECO:0000313" key="2">
    <source>
        <dbReference type="EMBL" id="QAA83149.1"/>
    </source>
</evidence>
<dbReference type="InterPro" id="IPR025962">
    <property type="entry name" value="SdpI/YhfL"/>
</dbReference>
<feature type="transmembrane region" description="Helical" evidence="1">
    <location>
        <begin position="77"/>
        <end position="95"/>
    </location>
</feature>
<dbReference type="KEGG" id="aev:EI546_02625"/>
<dbReference type="AlphaFoldDB" id="A0A410G771"/>
<keyword evidence="1" id="KW-0472">Membrane</keyword>
<accession>A0A410G771</accession>
<keyword evidence="1" id="KW-1133">Transmembrane helix</keyword>
<dbReference type="OrthoDB" id="3173919at2"/>
<protein>
    <submittedName>
        <fullName evidence="2">SdpI family protein</fullName>
    </submittedName>
</protein>
<keyword evidence="3" id="KW-1185">Reference proteome</keyword>
<dbReference type="Pfam" id="PF13630">
    <property type="entry name" value="SdpI"/>
    <property type="match status" value="1"/>
</dbReference>
<keyword evidence="1" id="KW-0812">Transmembrane</keyword>
<name>A0A410G771_9FLAO</name>
<gene>
    <name evidence="2" type="ORF">EI546_02625</name>
</gene>